<reference evidence="9" key="1">
    <citation type="journal article" date="2021" name="J. Hered.">
        <title>Genome Assembly of Salicaceae Populus deltoides (Eastern Cottonwood) I-69 Based on Nanopore Sequencing and Hi-C Technologies.</title>
        <authorList>
            <person name="Bai S."/>
            <person name="Wu H."/>
            <person name="Zhang J."/>
            <person name="Pan Z."/>
            <person name="Zhao W."/>
            <person name="Li Z."/>
            <person name="Tong C."/>
        </authorList>
    </citation>
    <scope>NUCLEOTIDE SEQUENCE</scope>
    <source>
        <tissue evidence="9">Leaf</tissue>
    </source>
</reference>
<evidence type="ECO:0000256" key="1">
    <source>
        <dbReference type="ARBA" id="ARBA00004194"/>
    </source>
</evidence>
<comment type="caution">
    <text evidence="9">The sequence shown here is derived from an EMBL/GenBank/DDBJ whole genome shotgun (WGS) entry which is preliminary data.</text>
</comment>
<dbReference type="PANTHER" id="PTHR13815">
    <property type="entry name" value="GOLGIN-84"/>
    <property type="match status" value="1"/>
</dbReference>
<dbReference type="InterPro" id="IPR019177">
    <property type="entry name" value="Golgin_subfamily_A_member_5"/>
</dbReference>
<feature type="region of interest" description="Disordered" evidence="8">
    <location>
        <begin position="1"/>
        <end position="27"/>
    </location>
</feature>
<keyword evidence="6" id="KW-0472">Membrane</keyword>
<protein>
    <submittedName>
        <fullName evidence="9">Uncharacterized protein</fullName>
    </submittedName>
</protein>
<evidence type="ECO:0000256" key="8">
    <source>
        <dbReference type="SAM" id="MobiDB-lite"/>
    </source>
</evidence>
<evidence type="ECO:0000256" key="4">
    <source>
        <dbReference type="ARBA" id="ARBA00023034"/>
    </source>
</evidence>
<evidence type="ECO:0000256" key="2">
    <source>
        <dbReference type="ARBA" id="ARBA00022692"/>
    </source>
</evidence>
<keyword evidence="5 7" id="KW-0175">Coiled coil</keyword>
<evidence type="ECO:0000256" key="5">
    <source>
        <dbReference type="ARBA" id="ARBA00023054"/>
    </source>
</evidence>
<comment type="subcellular location">
    <subcellularLocation>
        <location evidence="1">Golgi apparatus membrane</location>
        <topology evidence="1">Single-pass membrane protein</topology>
    </subcellularLocation>
</comment>
<dbReference type="GO" id="GO:0007030">
    <property type="term" value="P:Golgi organization"/>
    <property type="evidence" value="ECO:0007669"/>
    <property type="project" value="InterPro"/>
</dbReference>
<evidence type="ECO:0000313" key="10">
    <source>
        <dbReference type="Proteomes" id="UP000807159"/>
    </source>
</evidence>
<feature type="coiled-coil region" evidence="7">
    <location>
        <begin position="49"/>
        <end position="97"/>
    </location>
</feature>
<dbReference type="AlphaFoldDB" id="A0A8T2YJN7"/>
<dbReference type="GO" id="GO:0000301">
    <property type="term" value="P:retrograde transport, vesicle recycling within Golgi"/>
    <property type="evidence" value="ECO:0007669"/>
    <property type="project" value="TreeGrafter"/>
</dbReference>
<keyword evidence="4" id="KW-0333">Golgi apparatus</keyword>
<name>A0A8T2YJN7_POPDE</name>
<sequence length="107" mass="12320">MRNRELTETRMVQNNRAEEERTAHNATKMAAMEREVELEHRAVEASTVLARMQRIADERTKKAAELEQKVALLEVECASLNQELQEMEALALRGQKKSPEEANQMIQ</sequence>
<organism evidence="9 10">
    <name type="scientific">Populus deltoides</name>
    <name type="common">Eastern poplar</name>
    <name type="synonym">Eastern cottonwood</name>
    <dbReference type="NCBI Taxonomy" id="3696"/>
    <lineage>
        <taxon>Eukaryota</taxon>
        <taxon>Viridiplantae</taxon>
        <taxon>Streptophyta</taxon>
        <taxon>Embryophyta</taxon>
        <taxon>Tracheophyta</taxon>
        <taxon>Spermatophyta</taxon>
        <taxon>Magnoliopsida</taxon>
        <taxon>eudicotyledons</taxon>
        <taxon>Gunneridae</taxon>
        <taxon>Pentapetalae</taxon>
        <taxon>rosids</taxon>
        <taxon>fabids</taxon>
        <taxon>Malpighiales</taxon>
        <taxon>Salicaceae</taxon>
        <taxon>Saliceae</taxon>
        <taxon>Populus</taxon>
    </lineage>
</organism>
<dbReference type="Proteomes" id="UP000807159">
    <property type="component" value="Chromosome 6"/>
</dbReference>
<evidence type="ECO:0000256" key="7">
    <source>
        <dbReference type="SAM" id="Coils"/>
    </source>
</evidence>
<gene>
    <name evidence="9" type="ORF">H0E87_012458</name>
</gene>
<accession>A0A8T2YJN7</accession>
<feature type="non-terminal residue" evidence="9">
    <location>
        <position position="1"/>
    </location>
</feature>
<dbReference type="EMBL" id="JACEGQ020000006">
    <property type="protein sequence ID" value="KAH8505219.1"/>
    <property type="molecule type" value="Genomic_DNA"/>
</dbReference>
<keyword evidence="3" id="KW-1133">Transmembrane helix</keyword>
<dbReference type="GO" id="GO:0031985">
    <property type="term" value="C:Golgi cisterna"/>
    <property type="evidence" value="ECO:0007669"/>
    <property type="project" value="TreeGrafter"/>
</dbReference>
<evidence type="ECO:0000313" key="9">
    <source>
        <dbReference type="EMBL" id="KAH8505219.1"/>
    </source>
</evidence>
<evidence type="ECO:0000256" key="6">
    <source>
        <dbReference type="ARBA" id="ARBA00023136"/>
    </source>
</evidence>
<keyword evidence="10" id="KW-1185">Reference proteome</keyword>
<dbReference type="PANTHER" id="PTHR13815:SF7">
    <property type="entry name" value="GOLGIN SUBFAMILY A MEMBER 5"/>
    <property type="match status" value="1"/>
</dbReference>
<keyword evidence="2" id="KW-0812">Transmembrane</keyword>
<proteinExistence type="predicted"/>
<evidence type="ECO:0000256" key="3">
    <source>
        <dbReference type="ARBA" id="ARBA00022989"/>
    </source>
</evidence>
<dbReference type="GO" id="GO:0000139">
    <property type="term" value="C:Golgi membrane"/>
    <property type="evidence" value="ECO:0007669"/>
    <property type="project" value="UniProtKB-SubCell"/>
</dbReference>